<dbReference type="PANTHER" id="PTHR45716:SF5">
    <property type="entry name" value="SYNAPTOTAGMIN-LIKE PROTEIN 2"/>
    <property type="match status" value="1"/>
</dbReference>
<sequence>MIDLSFLTEAEQEAILRVLNRDAELKKAEEERVQHLYDVVDDEQELKYKSGQWFYEAKSKRHRDKIHGTDLVRASMRKRKAPPPTLAELSRNYKENSSKKSWASSVNKDVFIPPELYGVLEDPEEEQGGFVPVKAEATQSSKRVSFLSTDKNMESLKNENVSPSRQRRNPFNSTNEVEDETEHQKDTQNQVPVNGTDGEDKDPYPDVLPSKVKFGVKLPYPAPGEIVRLSSSSRKASLTNGGDIPIPKPRTIPLKKTDSLDQSASDLKREDSFGSTGKPKSILKRRSSSSSTDSESIRMSQKADINKIVLPTPILQVGKKHVSAEPVDESPENSLDGSKQVRFSANVHQNPPSPGADALDGKEIDEFEILDPNVSQTQLVNPVHASSEDSLLVTNPSSGLVLDMLKKTMYRKGSVEIPGLNGASVEGPSLSTNSASLNEDLHNITENPFVQETKPEISLALEANVSSDNDPIYAMVKKPTELLSSGLSQDFDMEDAHKEPRFIGQGWKTQNSDRGGQKLVFGISSGGGGKLNFETNNLSDIRQLENVPSTEGTSNKENEGAFLDAEANSMPDMESEPTDDPTDIFPTWRRPSIITNEKLSQSITVDNLRKEQKDAQHAGLRKFSEPSQESVIQSDSAYSSEDLKGESIYTPFNFRNVQRVEDKPDGLMNNFYSKSKPYAVEGNTDKASVRFLDPNLGVTGLPIPSKFEAVYFRERLSDGPKEQMLNPEQKTFGNTEEKSNLKNDTTVPPSTFFKDAVYIKKPLHVDNPLRSSNEMTPGSLLPQNNCEIISEEELTSQKVASWLAQTPSIHGEEQIDLNEEQMYPGEVQTYSTEEHIYAKEEQVHLNQVVEESVERSMVNQKSSAEEFRSALQKLKEEMLQDPPITEMENTPDTGNVKATEPFHYAVDKNQMGKPTAYKSLPNSSFFQRVMQISHSINETPSASPDERQMIEKQRPPSPETNNQNNLLLKQEEVINDLSPQPIRAQTDYATPYDKHYTEVMNSTDSEAHEEQVVQEKVAAVKDAFKMSLEKLEEEYNAALANEAQLISSSEGGREGQVQESPSPIIEQSEEEVVPEKVPVVKDVFKVALERLAEEYESTKVTDSQIIPSSEEVDQCYPLKESPSPTIEQSVEEVVPEKVPVVKDAFKVALERLAEEYESTKAADAQIIPSSEEVDKCYPLKESPSPTIEQSVEEVVPEKVPVVKDAFKVALERLAEEYESTKVTDTQIIPSSKEVDQSYPLKEFPSPTIDQSKEYAYEVEESVEKVTVPAKFYQDEFTAALNKLQTEASEPAYTTERSESNKTNFINTENKPEEIKTNVYSPVSQSRLYETLDNIYSNVRFTSPDKGRVGLPHYTNFKVMTLKERISDGNKEQMSNPEQFQGLRTFWNTEDKSSKELNGNNKRDARLKTKDNLRTENEGSLSDASSAKTGSTLNDLSDENAFKDMSSKEPSAFGNGASAFEKDITEKNEDKKNNLLKLMSEKVTSLDINQHIEEEDIGAREWNWEEGQEADNTKYVSEMPSRDVVISKKVYPSIESLPSYKDTEEKNLEPLNNPLPEPQEQDSIIKRKPQDLYFAGRPEVLDKTSGSDQSGSITGSSGNLLYKKPESESPDVSKPNSVEPKQGKPPVIGRPGNPDSLNPDKHAIEIMKAQDQSITKVLDWLNKSSESGGNDPIFLENKPASSENSFLPIHKRDEDNKVPLETLASGNTTSSLQQKSPSYNLPVSFVTAPLCTSNKVVSTRDEGNVELTPLENLEFIQQAEDHIQNSTAEPLVFGISKGGFGKIHVAEYMESQQKEDAKSPARLSSLMQKDTVQIDENGVQQTLVPVLIQGQASADKPSEMLRKNSSGFLENGESLSPINTGLSEALGEPLLFGYSKGGNGKIQSPLMIELGDMANIVENTDNLDSTNLENQVTSIIRDEQTKNKITGSDHVLQEQLIAENALAPCSYQSETENNNDKPSAKTNNDLWTQASIKYVPGTMKAVHIFRENSNKTTGESLNLGEGKNWPAIDSGEKDTAEFPQDAENTDTGNQVDEVTLANHQGESVQESGSKINNLEHKNINEVKRFWEKGEKEINGQSEMKRSVLKDVDVLGSQIHVKESIAAFSQKSSSFESDEGHPGIITFRRVILDEETLPSIAQLKTFWEQERNKLERRPRKEATESETGQSGIKTTFATPPLNFDKMEKRKKSRKRHTFHCFFESDQDSVPKHDYLARGISLNDGSDDLDKKYHSAAFQSLRSFWDAGKNTRDDVTLPPTGKNLGPLTMQPATSIDLQNGPDSMAFQEKSGQMSNLSDEQPSLLCHTDTNNTDILNKSQAEINPDYPNPQTSSSQEPVSETIVKTVAPSKVEFHFSERLKKLKTEILEDDLDFGSVAHPTCESIPQGRMISEHFSQDTKKIEMRDQDTEMLKLGQNPDQKRFKNSQSNIVEESDTICNIPTSEIFIPTKEQIEEGINSPISDLKENNTSLKEDTSYQTECSAPASEESAYATQEEFLSSSERVPPEGRSFNNELENSGNDLEKRIERDPPQEVYEGVEKTFLKRTPHDLKSSLDKLVRESVSPAEGQLLPSIDTEKLSVSSRPLGPLNFKDLSMPEKQSKKEIIEKIDNPVIRSRPVSTNFDTGLAKLYRESLDLDPSALEASAQNPVSDESLSAQNSPFINDPELHDQASPEESISSDSMYSDALSEVINTVKRTAVQRRAFFANDLQKSQEVVSDAEDLIGGSHSKPFIQTASVAVRLNTYNRNMNEQEVHADSSAKGGPTTTAFSVSQEKATTARDNPKEEGADDYTVDPHQLVKQSTPLKERNSSLRKSTMQLYLEAPYRRDLSKSIDFELTGYLTDEAGHQKYPDNSSIPKEDKDHTYEEVRADEASLERSHFSDPEKLKRLSQSVPSFLNDDTDGRETDSASENSFQLGRHKKSPSSLTNLSGSSGMASLSSVSGSVMSIYSGDFGNVDIKGNIQFALDYADNLQEFQVFVSQCKDLAAADVKKQRSDPYVKAYLLPEKAKMGKRKTGVKKKNLNPVYNDVLRYKITKNALLSQTLNISVWHYDVLGRNSFLGEVEVNLGSWDWSNKQMNWYPLQPRTPAAGIGLENRGEMKLAIKYVPEAFKSAKNAGTGEVHIWLKECSNLPMLRGNKINSFIKCTILPDTSRKSRQKTRTVDKTPNPYFNHTMVYDGFKKEDLRDACVELTVWDHNKLTNHFLGGLRIGLGTGKSYGTAVDWMDSNAAEATTWDKMIGSPDTWVEAILPLRMLKMAKLAK</sequence>
<evidence type="ECO:0000256" key="8">
    <source>
        <dbReference type="SAM" id="MobiDB-lite"/>
    </source>
</evidence>
<feature type="domain" description="C2" evidence="9">
    <location>
        <begin position="3086"/>
        <end position="3215"/>
    </location>
</feature>
<feature type="compositionally biased region" description="Polar residues" evidence="8">
    <location>
        <begin position="2755"/>
        <end position="2767"/>
    </location>
</feature>
<proteinExistence type="predicted"/>
<keyword evidence="3" id="KW-0268">Exocytosis</keyword>
<dbReference type="SUPFAM" id="SSF49562">
    <property type="entry name" value="C2 domain (Calcium/lipid-binding domain, CaLB)"/>
    <property type="match status" value="2"/>
</dbReference>
<dbReference type="GO" id="GO:0031267">
    <property type="term" value="F:small GTPase binding"/>
    <property type="evidence" value="ECO:0007669"/>
    <property type="project" value="InterPro"/>
</dbReference>
<dbReference type="CDD" id="cd04020">
    <property type="entry name" value="C2B_SLP_1-2-3-4"/>
    <property type="match status" value="1"/>
</dbReference>
<dbReference type="RefSeq" id="XP_018103864.1">
    <property type="nucleotide sequence ID" value="XM_018248375.2"/>
</dbReference>
<dbReference type="CDD" id="cd08393">
    <property type="entry name" value="C2A_SLP-1_2"/>
    <property type="match status" value="1"/>
</dbReference>
<reference evidence="12 13" key="1">
    <citation type="submission" date="2022-04" db="UniProtKB">
        <authorList>
            <consortium name="RefSeq"/>
        </authorList>
    </citation>
    <scope>IDENTIFICATION</scope>
    <source>
        <strain evidence="11 12">J_2021</strain>
        <tissue evidence="12 13">Erythrocytes</tissue>
    </source>
</reference>
<feature type="region of interest" description="Disordered" evidence="8">
    <location>
        <begin position="1390"/>
        <end position="1437"/>
    </location>
</feature>
<feature type="coiled-coil region" evidence="7">
    <location>
        <begin position="1021"/>
        <end position="1048"/>
    </location>
</feature>
<feature type="compositionally biased region" description="Basic and acidic residues" evidence="8">
    <location>
        <begin position="2148"/>
        <end position="2157"/>
    </location>
</feature>
<evidence type="ECO:0000313" key="13">
    <source>
        <dbReference type="RefSeq" id="XP_018103865.1"/>
    </source>
</evidence>
<feature type="compositionally biased region" description="Polar residues" evidence="8">
    <location>
        <begin position="158"/>
        <end position="175"/>
    </location>
</feature>
<feature type="compositionally biased region" description="Low complexity" evidence="8">
    <location>
        <begin position="2914"/>
        <end position="2924"/>
    </location>
</feature>
<feature type="compositionally biased region" description="Polar residues" evidence="8">
    <location>
        <begin position="2636"/>
        <end position="2653"/>
    </location>
</feature>
<feature type="region of interest" description="Disordered" evidence="8">
    <location>
        <begin position="616"/>
        <end position="635"/>
    </location>
</feature>
<feature type="region of interest" description="Disordered" evidence="8">
    <location>
        <begin position="1048"/>
        <end position="1070"/>
    </location>
</feature>
<dbReference type="InterPro" id="IPR043567">
    <property type="entry name" value="SYTL1-5_C2B"/>
</dbReference>
<feature type="compositionally biased region" description="Basic and acidic residues" evidence="8">
    <location>
        <begin position="2455"/>
        <end position="2467"/>
    </location>
</feature>
<dbReference type="PROSITE" id="PS50916">
    <property type="entry name" value="RABBD"/>
    <property type="match status" value="1"/>
</dbReference>
<evidence type="ECO:0000256" key="1">
    <source>
        <dbReference type="ARBA" id="ARBA00004236"/>
    </source>
</evidence>
<feature type="domain" description="RabBD" evidence="10">
    <location>
        <begin position="1"/>
        <end position="57"/>
    </location>
</feature>
<evidence type="ECO:0000313" key="15">
    <source>
        <dbReference type="Xenbase" id="XB-GENE-945160"/>
    </source>
</evidence>
<dbReference type="GO" id="GO:0006886">
    <property type="term" value="P:intracellular protein transport"/>
    <property type="evidence" value="ECO:0007669"/>
    <property type="project" value="InterPro"/>
</dbReference>
<dbReference type="FunFam" id="2.60.40.150:FF:000040">
    <property type="entry name" value="synaptotagmin-like protein 2 isoform X2"/>
    <property type="match status" value="1"/>
</dbReference>
<dbReference type="GO" id="GO:0005886">
    <property type="term" value="C:plasma membrane"/>
    <property type="evidence" value="ECO:0000318"/>
    <property type="project" value="GO_Central"/>
</dbReference>
<dbReference type="AGR" id="Xenbase:XB-GENE-945160"/>
<feature type="domain" description="C2" evidence="9">
    <location>
        <begin position="2949"/>
        <end position="3071"/>
    </location>
</feature>
<feature type="compositionally biased region" description="Basic and acidic residues" evidence="8">
    <location>
        <begin position="2513"/>
        <end position="2523"/>
    </location>
</feature>
<dbReference type="InterPro" id="IPR000008">
    <property type="entry name" value="C2_dom"/>
</dbReference>
<feature type="compositionally biased region" description="Polar residues" evidence="8">
    <location>
        <begin position="2502"/>
        <end position="2512"/>
    </location>
</feature>
<feature type="compositionally biased region" description="Basic and acidic residues" evidence="8">
    <location>
        <begin position="944"/>
        <end position="954"/>
    </location>
</feature>
<dbReference type="Gene3D" id="2.60.40.150">
    <property type="entry name" value="C2 domain"/>
    <property type="match status" value="2"/>
</dbReference>
<dbReference type="Gene3D" id="6.10.250.3000">
    <property type="match status" value="1"/>
</dbReference>
<feature type="region of interest" description="Disordered" evidence="8">
    <location>
        <begin position="1579"/>
        <end position="1639"/>
    </location>
</feature>
<dbReference type="Proteomes" id="UP000186698">
    <property type="component" value="Chromosome 2S"/>
</dbReference>
<evidence type="ECO:0000313" key="11">
    <source>
        <dbReference type="Proteomes" id="UP000186698"/>
    </source>
</evidence>
<keyword evidence="5" id="KW-0472">Membrane</keyword>
<dbReference type="FunFam" id="2.60.40.150:FF:000006">
    <property type="entry name" value="Synaptotagmin-like 5, isoform CRA_a"/>
    <property type="match status" value="1"/>
</dbReference>
<evidence type="ECO:0000256" key="4">
    <source>
        <dbReference type="ARBA" id="ARBA00022737"/>
    </source>
</evidence>
<dbReference type="Pfam" id="PF00168">
    <property type="entry name" value="C2"/>
    <property type="match status" value="2"/>
</dbReference>
<dbReference type="GO" id="GO:0006887">
    <property type="term" value="P:exocytosis"/>
    <property type="evidence" value="ECO:0000318"/>
    <property type="project" value="GO_Central"/>
</dbReference>
<dbReference type="InterPro" id="IPR010911">
    <property type="entry name" value="Rab_BD"/>
</dbReference>
<feature type="compositionally biased region" description="Basic and acidic residues" evidence="8">
    <location>
        <begin position="2768"/>
        <end position="2777"/>
    </location>
</feature>
<comment type="subcellular location">
    <subcellularLocation>
        <location evidence="1">Cell membrane</location>
    </subcellularLocation>
</comment>
<feature type="compositionally biased region" description="Polar residues" evidence="8">
    <location>
        <begin position="1417"/>
        <end position="1434"/>
    </location>
</feature>
<feature type="region of interest" description="Disordered" evidence="8">
    <location>
        <begin position="2248"/>
        <end position="2303"/>
    </location>
</feature>
<accession>A0A8J0UL96</accession>
<feature type="compositionally biased region" description="Polar residues" evidence="8">
    <location>
        <begin position="2263"/>
        <end position="2274"/>
    </location>
</feature>
<feature type="region of interest" description="Disordered" evidence="8">
    <location>
        <begin position="937"/>
        <end position="963"/>
    </location>
</feature>
<dbReference type="CTD" id="494712"/>
<dbReference type="PROSITE" id="PS50004">
    <property type="entry name" value="C2"/>
    <property type="match status" value="2"/>
</dbReference>
<dbReference type="GO" id="GO:0042043">
    <property type="term" value="F:neurexin family protein binding"/>
    <property type="evidence" value="ECO:0000318"/>
    <property type="project" value="GO_Central"/>
</dbReference>
<keyword evidence="4" id="KW-0677">Repeat</keyword>
<gene>
    <name evidence="12 13 14 15" type="primary">sytl2.S</name>
    <name evidence="12 13" type="synonym">exo4</name>
    <name evidence="12 13 14" type="synonym">slp2</name>
    <name evidence="12 13 14" type="synonym">slp2a</name>
    <name evidence="12 13 14" type="synonym">sytl2</name>
</gene>
<feature type="compositionally biased region" description="Polar residues" evidence="8">
    <location>
        <begin position="2159"/>
        <end position="2171"/>
    </location>
</feature>
<evidence type="ECO:0000313" key="14">
    <source>
        <dbReference type="RefSeq" id="XP_018103866.1"/>
    </source>
</evidence>
<feature type="region of interest" description="Disordered" evidence="8">
    <location>
        <begin position="141"/>
        <end position="304"/>
    </location>
</feature>
<dbReference type="RefSeq" id="XP_018103865.1">
    <property type="nucleotide sequence ID" value="XM_018248376.2"/>
</dbReference>
<dbReference type="RefSeq" id="XP_018103866.1">
    <property type="nucleotide sequence ID" value="XM_018248377.2"/>
</dbReference>
<evidence type="ECO:0000256" key="5">
    <source>
        <dbReference type="ARBA" id="ARBA00023136"/>
    </source>
</evidence>
<feature type="compositionally biased region" description="Polar residues" evidence="8">
    <location>
        <begin position="141"/>
        <end position="150"/>
    </location>
</feature>
<dbReference type="InterPro" id="IPR035892">
    <property type="entry name" value="C2_domain_sf"/>
</dbReference>
<dbReference type="OrthoDB" id="195679at2759"/>
<dbReference type="GeneID" id="494712"/>
<evidence type="ECO:0000313" key="12">
    <source>
        <dbReference type="RefSeq" id="XP_018103864.1"/>
    </source>
</evidence>
<feature type="region of interest" description="Disordered" evidence="8">
    <location>
        <begin position="2836"/>
        <end position="2924"/>
    </location>
</feature>
<feature type="compositionally biased region" description="Low complexity" evidence="8">
    <location>
        <begin position="288"/>
        <end position="300"/>
    </location>
</feature>
<feature type="region of interest" description="Disordered" evidence="8">
    <location>
        <begin position="1540"/>
        <end position="1566"/>
    </location>
</feature>
<feature type="region of interest" description="Disordered" evidence="8">
    <location>
        <begin position="1992"/>
        <end position="2017"/>
    </location>
</feature>
<feature type="compositionally biased region" description="Basic and acidic residues" evidence="8">
    <location>
        <begin position="1390"/>
        <end position="1416"/>
    </location>
</feature>
<dbReference type="PANTHER" id="PTHR45716">
    <property type="entry name" value="BITESIZE, ISOFORM I"/>
    <property type="match status" value="1"/>
</dbReference>
<keyword evidence="7" id="KW-0175">Coiled coil</keyword>
<feature type="compositionally biased region" description="Basic and acidic residues" evidence="8">
    <location>
        <begin position="2848"/>
        <end position="2878"/>
    </location>
</feature>
<feature type="region of interest" description="Disordered" evidence="8">
    <location>
        <begin position="2744"/>
        <end position="2803"/>
    </location>
</feature>
<feature type="region of interest" description="Disordered" evidence="8">
    <location>
        <begin position="2453"/>
        <end position="2523"/>
    </location>
</feature>
<evidence type="ECO:0000259" key="10">
    <source>
        <dbReference type="PROSITE" id="PS50916"/>
    </source>
</evidence>
<evidence type="ECO:0000259" key="9">
    <source>
        <dbReference type="PROSITE" id="PS50004"/>
    </source>
</evidence>
<evidence type="ECO:0000256" key="7">
    <source>
        <dbReference type="SAM" id="Coils"/>
    </source>
</evidence>
<feature type="compositionally biased region" description="Polar residues" evidence="8">
    <location>
        <begin position="625"/>
        <end position="635"/>
    </location>
</feature>
<keyword evidence="11" id="KW-1185">Reference proteome</keyword>
<feature type="compositionally biased region" description="Polar residues" evidence="8">
    <location>
        <begin position="2282"/>
        <end position="2293"/>
    </location>
</feature>
<feature type="region of interest" description="Disordered" evidence="8">
    <location>
        <begin position="2148"/>
        <end position="2173"/>
    </location>
</feature>
<protein>
    <recommendedName>
        <fullName evidence="6">Synaptotagmin-like protein 2</fullName>
    </recommendedName>
</protein>
<dbReference type="GO" id="GO:0070382">
    <property type="term" value="C:exocytic vesicle"/>
    <property type="evidence" value="ECO:0000318"/>
    <property type="project" value="GO_Central"/>
</dbReference>
<feature type="region of interest" description="Disordered" evidence="8">
    <location>
        <begin position="2634"/>
        <end position="2673"/>
    </location>
</feature>
<dbReference type="SMART" id="SM00239">
    <property type="entry name" value="C2"/>
    <property type="match status" value="2"/>
</dbReference>
<feature type="compositionally biased region" description="Polar residues" evidence="8">
    <location>
        <begin position="229"/>
        <end position="240"/>
    </location>
</feature>
<dbReference type="Xenbase" id="XB-GENE-945160">
    <property type="gene designation" value="sytl2.S"/>
</dbReference>
<evidence type="ECO:0000256" key="6">
    <source>
        <dbReference type="ARBA" id="ARBA00072164"/>
    </source>
</evidence>
<evidence type="ECO:0000256" key="3">
    <source>
        <dbReference type="ARBA" id="ARBA00022483"/>
    </source>
</evidence>
<keyword evidence="2" id="KW-1003">Cell membrane</keyword>
<organism evidence="14">
    <name type="scientific">Xenopus laevis</name>
    <name type="common">African clawed frog</name>
    <dbReference type="NCBI Taxonomy" id="8355"/>
    <lineage>
        <taxon>Eukaryota</taxon>
        <taxon>Metazoa</taxon>
        <taxon>Chordata</taxon>
        <taxon>Craniata</taxon>
        <taxon>Vertebrata</taxon>
        <taxon>Euteleostomi</taxon>
        <taxon>Amphibia</taxon>
        <taxon>Batrachia</taxon>
        <taxon>Anura</taxon>
        <taxon>Pipoidea</taxon>
        <taxon>Pipidae</taxon>
        <taxon>Xenopodinae</taxon>
        <taxon>Xenopus</taxon>
        <taxon>Xenopus</taxon>
    </lineage>
</organism>
<feature type="compositionally biased region" description="Polar residues" evidence="8">
    <location>
        <begin position="1583"/>
        <end position="1598"/>
    </location>
</feature>
<name>A0A8J0UL96_XENLA</name>
<evidence type="ECO:0000256" key="2">
    <source>
        <dbReference type="ARBA" id="ARBA00022475"/>
    </source>
</evidence>